<evidence type="ECO:0000259" key="4">
    <source>
        <dbReference type="PROSITE" id="PS50991"/>
    </source>
</evidence>
<dbReference type="PANTHER" id="PTHR42738">
    <property type="entry name" value="HYDROXYMETHYLGLUTARYL-COA LYASE"/>
    <property type="match status" value="1"/>
</dbReference>
<dbReference type="InterPro" id="IPR043594">
    <property type="entry name" value="HMGL"/>
</dbReference>
<dbReference type="SUPFAM" id="SSF51569">
    <property type="entry name" value="Aldolase"/>
    <property type="match status" value="1"/>
</dbReference>
<evidence type="ECO:0000256" key="1">
    <source>
        <dbReference type="ARBA" id="ARBA00009405"/>
    </source>
</evidence>
<evidence type="ECO:0000313" key="6">
    <source>
        <dbReference type="Proteomes" id="UP001519363"/>
    </source>
</evidence>
<keyword evidence="2" id="KW-0479">Metal-binding</keyword>
<dbReference type="InterPro" id="IPR013785">
    <property type="entry name" value="Aldolase_TIM"/>
</dbReference>
<accession>A0ABS5ADE8</accession>
<reference evidence="5 6" key="1">
    <citation type="submission" date="2021-03" db="EMBL/GenBank/DDBJ databases">
        <title>Sequencing the genomes of 1000 actinobacteria strains.</title>
        <authorList>
            <person name="Klenk H.-P."/>
        </authorList>
    </citation>
    <scope>NUCLEOTIDE SEQUENCE [LARGE SCALE GENOMIC DNA]</scope>
    <source>
        <strain evidence="5 6">DSM 44580</strain>
    </source>
</reference>
<dbReference type="EMBL" id="JAGIOO010000001">
    <property type="protein sequence ID" value="MBP2474608.1"/>
    <property type="molecule type" value="Genomic_DNA"/>
</dbReference>
<dbReference type="GO" id="GO:0004419">
    <property type="term" value="F:hydroxymethylglutaryl-CoA lyase activity"/>
    <property type="evidence" value="ECO:0007669"/>
    <property type="project" value="UniProtKB-EC"/>
</dbReference>
<keyword evidence="3 5" id="KW-0456">Lyase</keyword>
<comment type="similarity">
    <text evidence="1">Belongs to the HMG-CoA lyase family.</text>
</comment>
<dbReference type="PANTHER" id="PTHR42738:SF7">
    <property type="entry name" value="HYDROXYMETHYLGLUTARYL-COA LYASE"/>
    <property type="match status" value="1"/>
</dbReference>
<gene>
    <name evidence="5" type="ORF">JOF53_003480</name>
</gene>
<dbReference type="Gene3D" id="3.20.20.70">
    <property type="entry name" value="Aldolase class I"/>
    <property type="match status" value="1"/>
</dbReference>
<dbReference type="EC" id="4.1.3.4" evidence="5"/>
<dbReference type="RefSeq" id="WP_209707116.1">
    <property type="nucleotide sequence ID" value="NZ_JAGIOO010000001.1"/>
</dbReference>
<evidence type="ECO:0000313" key="5">
    <source>
        <dbReference type="EMBL" id="MBP2474608.1"/>
    </source>
</evidence>
<dbReference type="NCBIfam" id="NF004283">
    <property type="entry name" value="PRK05692.1"/>
    <property type="match status" value="1"/>
</dbReference>
<dbReference type="PROSITE" id="PS50991">
    <property type="entry name" value="PYR_CT"/>
    <property type="match status" value="1"/>
</dbReference>
<protein>
    <submittedName>
        <fullName evidence="5">Hydroxymethylglutaryl-CoA lyase</fullName>
        <ecNumber evidence="5">4.1.3.4</ecNumber>
    </submittedName>
</protein>
<dbReference type="InterPro" id="IPR000891">
    <property type="entry name" value="PYR_CT"/>
</dbReference>
<keyword evidence="6" id="KW-1185">Reference proteome</keyword>
<proteinExistence type="inferred from homology"/>
<evidence type="ECO:0000256" key="3">
    <source>
        <dbReference type="ARBA" id="ARBA00023239"/>
    </source>
</evidence>
<sequence length="295" mass="30290">MDAVQLVEIAPRHGLAGEPVNLSTVDKIELVECLTSAGLRRIEAVSFSPPFAEDAESVLSALPPLPGLRYGALVPDRAGLRRAAAAGAGEVQFVLPATEDFALRHEQRGRERLLAELAEVTEEGRTSGVPVSVGIAAAFGCPFTGEVPVAEVARLAARIAATGPAELSLADTIGVAAPAQVRALITEVAAAAPGVRLRCHFHNSRNTGYANAIAAVEAGVRVLDVSAGGFGGCRFAPGAAGNVATEDVVYALERMGMATGVDMITVADTAAWLAQRLGRPSPALLGKAGMFPPTV</sequence>
<dbReference type="Pfam" id="PF00682">
    <property type="entry name" value="HMGL-like"/>
    <property type="match status" value="1"/>
</dbReference>
<name>A0ABS5ADE8_9PSEU</name>
<comment type="caution">
    <text evidence="5">The sequence shown here is derived from an EMBL/GenBank/DDBJ whole genome shotgun (WGS) entry which is preliminary data.</text>
</comment>
<organism evidence="5 6">
    <name type="scientific">Crossiella equi</name>
    <dbReference type="NCBI Taxonomy" id="130796"/>
    <lineage>
        <taxon>Bacteria</taxon>
        <taxon>Bacillati</taxon>
        <taxon>Actinomycetota</taxon>
        <taxon>Actinomycetes</taxon>
        <taxon>Pseudonocardiales</taxon>
        <taxon>Pseudonocardiaceae</taxon>
        <taxon>Crossiella</taxon>
    </lineage>
</organism>
<evidence type="ECO:0000256" key="2">
    <source>
        <dbReference type="ARBA" id="ARBA00022723"/>
    </source>
</evidence>
<dbReference type="Proteomes" id="UP001519363">
    <property type="component" value="Unassembled WGS sequence"/>
</dbReference>
<feature type="domain" description="Pyruvate carboxyltransferase" evidence="4">
    <location>
        <begin position="4"/>
        <end position="267"/>
    </location>
</feature>